<dbReference type="EMBL" id="KZ613481">
    <property type="protein sequence ID" value="PMD21371.1"/>
    <property type="molecule type" value="Genomic_DNA"/>
</dbReference>
<reference evidence="1 2" key="1">
    <citation type="submission" date="2016-05" db="EMBL/GenBank/DDBJ databases">
        <title>A degradative enzymes factory behind the ericoid mycorrhizal symbiosis.</title>
        <authorList>
            <consortium name="DOE Joint Genome Institute"/>
            <person name="Martino E."/>
            <person name="Morin E."/>
            <person name="Grelet G."/>
            <person name="Kuo A."/>
            <person name="Kohler A."/>
            <person name="Daghino S."/>
            <person name="Barry K."/>
            <person name="Choi C."/>
            <person name="Cichocki N."/>
            <person name="Clum A."/>
            <person name="Copeland A."/>
            <person name="Hainaut M."/>
            <person name="Haridas S."/>
            <person name="Labutti K."/>
            <person name="Lindquist E."/>
            <person name="Lipzen A."/>
            <person name="Khouja H.-R."/>
            <person name="Murat C."/>
            <person name="Ohm R."/>
            <person name="Olson A."/>
            <person name="Spatafora J."/>
            <person name="Veneault-Fourrey C."/>
            <person name="Henrissat B."/>
            <person name="Grigoriev I."/>
            <person name="Martin F."/>
            <person name="Perotto S."/>
        </authorList>
    </citation>
    <scope>NUCLEOTIDE SEQUENCE [LARGE SCALE GENOMIC DNA]</scope>
    <source>
        <strain evidence="1 2">UAMH 7357</strain>
    </source>
</reference>
<organism evidence="1 2">
    <name type="scientific">Hyaloscypha hepaticicola</name>
    <dbReference type="NCBI Taxonomy" id="2082293"/>
    <lineage>
        <taxon>Eukaryota</taxon>
        <taxon>Fungi</taxon>
        <taxon>Dikarya</taxon>
        <taxon>Ascomycota</taxon>
        <taxon>Pezizomycotina</taxon>
        <taxon>Leotiomycetes</taxon>
        <taxon>Helotiales</taxon>
        <taxon>Hyaloscyphaceae</taxon>
        <taxon>Hyaloscypha</taxon>
    </lineage>
</organism>
<sequence>MSDYVDHNRQAAYGAEFFDFDAASGEYDNSMLSSDAVDDFGMGNIAWNETLNDFSMANNDQAASCQTFGGFATDTAWPGMEPTHQHHQAGSSTAFYDLPEEANLWTSDSSNFQNNDYAFQSSAPTETHDHPNFDTLRQTLPASSQWHAESQQLQGSRMVVDGNSVLPAEGHQSELQRPQAAPLKNMHCCRLLMVLPHVAGQTAPASESSRTSTHSVNI</sequence>
<evidence type="ECO:0000313" key="2">
    <source>
        <dbReference type="Proteomes" id="UP000235672"/>
    </source>
</evidence>
<gene>
    <name evidence="1" type="ORF">NA56DRAFT_125569</name>
</gene>
<name>A0A2J6Q556_9HELO</name>
<dbReference type="AlphaFoldDB" id="A0A2J6Q556"/>
<evidence type="ECO:0000313" key="1">
    <source>
        <dbReference type="EMBL" id="PMD21371.1"/>
    </source>
</evidence>
<keyword evidence="2" id="KW-1185">Reference proteome</keyword>
<dbReference type="Proteomes" id="UP000235672">
    <property type="component" value="Unassembled WGS sequence"/>
</dbReference>
<accession>A0A2J6Q556</accession>
<protein>
    <submittedName>
        <fullName evidence="1">Uncharacterized protein</fullName>
    </submittedName>
</protein>
<proteinExistence type="predicted"/>